<evidence type="ECO:0000313" key="2">
    <source>
        <dbReference type="Proteomes" id="UP000887116"/>
    </source>
</evidence>
<name>A0A8X6F617_TRICU</name>
<gene>
    <name evidence="1" type="ORF">TNCT_554991</name>
</gene>
<reference evidence="1" key="1">
    <citation type="submission" date="2020-07" db="EMBL/GenBank/DDBJ databases">
        <title>Multicomponent nature underlies the extraordinary mechanical properties of spider dragline silk.</title>
        <authorList>
            <person name="Kono N."/>
            <person name="Nakamura H."/>
            <person name="Mori M."/>
            <person name="Yoshida Y."/>
            <person name="Ohtoshi R."/>
            <person name="Malay A.D."/>
            <person name="Moran D.A.P."/>
            <person name="Tomita M."/>
            <person name="Numata K."/>
            <person name="Arakawa K."/>
        </authorList>
    </citation>
    <scope>NUCLEOTIDE SEQUENCE</scope>
</reference>
<organism evidence="1 2">
    <name type="scientific">Trichonephila clavata</name>
    <name type="common">Joro spider</name>
    <name type="synonym">Nephila clavata</name>
    <dbReference type="NCBI Taxonomy" id="2740835"/>
    <lineage>
        <taxon>Eukaryota</taxon>
        <taxon>Metazoa</taxon>
        <taxon>Ecdysozoa</taxon>
        <taxon>Arthropoda</taxon>
        <taxon>Chelicerata</taxon>
        <taxon>Arachnida</taxon>
        <taxon>Araneae</taxon>
        <taxon>Araneomorphae</taxon>
        <taxon>Entelegynae</taxon>
        <taxon>Araneoidea</taxon>
        <taxon>Nephilidae</taxon>
        <taxon>Trichonephila</taxon>
    </lineage>
</organism>
<accession>A0A8X6F617</accession>
<dbReference type="AlphaFoldDB" id="A0A8X6F617"/>
<sequence>MYFDTDPGNCSHSSNIRSDVGIKCQEIKKAQELPGVGLSATNNTFQPWYVSNSKLPLTQHHRGTFPISIYAHQTIFAWVAFR</sequence>
<protein>
    <submittedName>
        <fullName evidence="1">Uncharacterized protein</fullName>
    </submittedName>
</protein>
<keyword evidence="2" id="KW-1185">Reference proteome</keyword>
<comment type="caution">
    <text evidence="1">The sequence shown here is derived from an EMBL/GenBank/DDBJ whole genome shotgun (WGS) entry which is preliminary data.</text>
</comment>
<dbReference type="EMBL" id="BMAO01011067">
    <property type="protein sequence ID" value="GFQ71097.1"/>
    <property type="molecule type" value="Genomic_DNA"/>
</dbReference>
<proteinExistence type="predicted"/>
<dbReference type="Proteomes" id="UP000887116">
    <property type="component" value="Unassembled WGS sequence"/>
</dbReference>
<evidence type="ECO:0000313" key="1">
    <source>
        <dbReference type="EMBL" id="GFQ71097.1"/>
    </source>
</evidence>